<gene>
    <name evidence="2" type="ORF">FIV50_16885</name>
</gene>
<dbReference type="OrthoDB" id="5083956at2"/>
<protein>
    <submittedName>
        <fullName evidence="2">Acyl-CoA synthetase</fullName>
    </submittedName>
</protein>
<feature type="transmembrane region" description="Helical" evidence="1">
    <location>
        <begin position="129"/>
        <end position="154"/>
    </location>
</feature>
<proteinExistence type="predicted"/>
<reference evidence="2 3" key="1">
    <citation type="submission" date="2019-06" db="EMBL/GenBank/DDBJ databases">
        <title>Complete genome of Microbacterium foliorum M2.</title>
        <authorList>
            <person name="Cao G."/>
        </authorList>
    </citation>
    <scope>NUCLEOTIDE SEQUENCE [LARGE SCALE GENOMIC DNA]</scope>
    <source>
        <strain evidence="2 3">M2</strain>
    </source>
</reference>
<name>A0A4Y5YVH7_9MICO</name>
<evidence type="ECO:0000256" key="1">
    <source>
        <dbReference type="SAM" id="Phobius"/>
    </source>
</evidence>
<feature type="transmembrane region" description="Helical" evidence="1">
    <location>
        <begin position="68"/>
        <end position="89"/>
    </location>
</feature>
<keyword evidence="1" id="KW-0812">Transmembrane</keyword>
<keyword evidence="1" id="KW-1133">Transmembrane helix</keyword>
<feature type="transmembrane region" description="Helical" evidence="1">
    <location>
        <begin position="36"/>
        <end position="61"/>
    </location>
</feature>
<dbReference type="EMBL" id="CP041040">
    <property type="protein sequence ID" value="QDE36309.1"/>
    <property type="molecule type" value="Genomic_DNA"/>
</dbReference>
<dbReference type="Proteomes" id="UP000316125">
    <property type="component" value="Chromosome"/>
</dbReference>
<sequence length="216" mass="22198">MSAPARAFTVRHVQLLRALFAAAAAVMITFSPDHSAAVGLSVFSGFVLTTGLVMIVSAWLVHPAGQRWPSVVFALLSFAAGMTAGVPAWRTEDLFFVVVIAWSVTTGILELVVGLRARRAGEANARDSITLGAFGLLLAALLIAIPAGFVQPYAIEGAGAFELTGIILGVGMFGGYAAVVAVFLGIAGLTPKRADAVAEGRVAENDPAPAGHGGER</sequence>
<keyword evidence="1" id="KW-0472">Membrane</keyword>
<feature type="transmembrane region" description="Helical" evidence="1">
    <location>
        <begin position="12"/>
        <end position="30"/>
    </location>
</feature>
<dbReference type="RefSeq" id="WP_140038432.1">
    <property type="nucleotide sequence ID" value="NZ_CP041040.1"/>
</dbReference>
<dbReference type="AlphaFoldDB" id="A0A4Y5YVH7"/>
<feature type="transmembrane region" description="Helical" evidence="1">
    <location>
        <begin position="166"/>
        <end position="189"/>
    </location>
</feature>
<organism evidence="2 3">
    <name type="scientific">Microbacterium foliorum</name>
    <dbReference type="NCBI Taxonomy" id="104336"/>
    <lineage>
        <taxon>Bacteria</taxon>
        <taxon>Bacillati</taxon>
        <taxon>Actinomycetota</taxon>
        <taxon>Actinomycetes</taxon>
        <taxon>Micrococcales</taxon>
        <taxon>Microbacteriaceae</taxon>
        <taxon>Microbacterium</taxon>
    </lineage>
</organism>
<accession>A0A4Y5YVH7</accession>
<evidence type="ECO:0000313" key="3">
    <source>
        <dbReference type="Proteomes" id="UP000316125"/>
    </source>
</evidence>
<evidence type="ECO:0000313" key="2">
    <source>
        <dbReference type="EMBL" id="QDE36309.1"/>
    </source>
</evidence>
<feature type="transmembrane region" description="Helical" evidence="1">
    <location>
        <begin position="95"/>
        <end position="117"/>
    </location>
</feature>